<proteinExistence type="predicted"/>
<name>A0A0F9KCU7_9ZZZZ</name>
<comment type="caution">
    <text evidence="1">The sequence shown here is derived from an EMBL/GenBank/DDBJ whole genome shotgun (WGS) entry which is preliminary data.</text>
</comment>
<evidence type="ECO:0000313" key="1">
    <source>
        <dbReference type="EMBL" id="KKM13165.1"/>
    </source>
</evidence>
<protein>
    <submittedName>
        <fullName evidence="1">Uncharacterized protein</fullName>
    </submittedName>
</protein>
<sequence>MSPKKRRCSCGHAWEVKRIQLRDDTVVENYWCELCDGRAFGDGTRPVARKISS</sequence>
<dbReference type="EMBL" id="LAZR01015440">
    <property type="protein sequence ID" value="KKM13165.1"/>
    <property type="molecule type" value="Genomic_DNA"/>
</dbReference>
<organism evidence="1">
    <name type="scientific">marine sediment metagenome</name>
    <dbReference type="NCBI Taxonomy" id="412755"/>
    <lineage>
        <taxon>unclassified sequences</taxon>
        <taxon>metagenomes</taxon>
        <taxon>ecological metagenomes</taxon>
    </lineage>
</organism>
<dbReference type="AlphaFoldDB" id="A0A0F9KCU7"/>
<gene>
    <name evidence="1" type="ORF">LCGC14_1719010</name>
</gene>
<reference evidence="1" key="1">
    <citation type="journal article" date="2015" name="Nature">
        <title>Complex archaea that bridge the gap between prokaryotes and eukaryotes.</title>
        <authorList>
            <person name="Spang A."/>
            <person name="Saw J.H."/>
            <person name="Jorgensen S.L."/>
            <person name="Zaremba-Niedzwiedzka K."/>
            <person name="Martijn J."/>
            <person name="Lind A.E."/>
            <person name="van Eijk R."/>
            <person name="Schleper C."/>
            <person name="Guy L."/>
            <person name="Ettema T.J."/>
        </authorList>
    </citation>
    <scope>NUCLEOTIDE SEQUENCE</scope>
</reference>
<accession>A0A0F9KCU7</accession>